<evidence type="ECO:0000256" key="2">
    <source>
        <dbReference type="ARBA" id="ARBA00022527"/>
    </source>
</evidence>
<dbReference type="PANTHER" id="PTHR11042">
    <property type="entry name" value="EUKARYOTIC TRANSLATION INITIATION FACTOR 2-ALPHA KINASE EIF2-ALPHA KINASE -RELATED"/>
    <property type="match status" value="1"/>
</dbReference>
<proteinExistence type="inferred from homology"/>
<keyword evidence="6 11" id="KW-0067">ATP-binding</keyword>
<name>A0A0D1Z7Z4_9PEZI</name>
<dbReference type="SUPFAM" id="SSF55681">
    <property type="entry name" value="Class II aaRS and biotin synthetases"/>
    <property type="match status" value="1"/>
</dbReference>
<dbReference type="PROSITE" id="PS00108">
    <property type="entry name" value="PROTEIN_KINASE_ST"/>
    <property type="match status" value="1"/>
</dbReference>
<dbReference type="Pfam" id="PF05773">
    <property type="entry name" value="RWD"/>
    <property type="match status" value="1"/>
</dbReference>
<dbReference type="InterPro" id="IPR045864">
    <property type="entry name" value="aa-tRNA-synth_II/BPL/LPL"/>
</dbReference>
<dbReference type="PIRSF" id="PIRSF000660">
    <property type="entry name" value="Ser/Thr_PK_GCN2"/>
    <property type="match status" value="1"/>
</dbReference>
<dbReference type="InterPro" id="IPR008271">
    <property type="entry name" value="Ser/Thr_kinase_AS"/>
</dbReference>
<feature type="domain" description="RWD" evidence="15">
    <location>
        <begin position="40"/>
        <end position="151"/>
    </location>
</feature>
<protein>
    <recommendedName>
        <fullName evidence="1">non-specific serine/threonine protein kinase</fullName>
        <ecNumber evidence="1">2.7.11.1</ecNumber>
    </recommendedName>
</protein>
<feature type="binding site" evidence="11">
    <location>
        <begin position="575"/>
        <end position="583"/>
    </location>
    <ligand>
        <name>ATP</name>
        <dbReference type="ChEBI" id="CHEBI:30616"/>
    </ligand>
</feature>
<dbReference type="Gene3D" id="3.10.110.10">
    <property type="entry name" value="Ubiquitin Conjugating Enzyme"/>
    <property type="match status" value="1"/>
</dbReference>
<dbReference type="STRING" id="253628.A0A0D1Z7Z4"/>
<evidence type="ECO:0000313" key="16">
    <source>
        <dbReference type="EMBL" id="KIW09057.1"/>
    </source>
</evidence>
<dbReference type="Pfam" id="PF00069">
    <property type="entry name" value="Pkinase"/>
    <property type="match status" value="3"/>
</dbReference>
<evidence type="ECO:0000256" key="13">
    <source>
        <dbReference type="SAM" id="MobiDB-lite"/>
    </source>
</evidence>
<dbReference type="SMART" id="SM00591">
    <property type="entry name" value="RWD"/>
    <property type="match status" value="1"/>
</dbReference>
<dbReference type="InterPro" id="IPR016255">
    <property type="entry name" value="Gcn2"/>
</dbReference>
<dbReference type="GO" id="GO:0000077">
    <property type="term" value="P:DNA damage checkpoint signaling"/>
    <property type="evidence" value="ECO:0007669"/>
    <property type="project" value="InterPro"/>
</dbReference>
<dbReference type="PANTHER" id="PTHR11042:SF136">
    <property type="entry name" value="EIF-2-ALPHA KINASE GCN2"/>
    <property type="match status" value="1"/>
</dbReference>
<dbReference type="GO" id="GO:0005737">
    <property type="term" value="C:cytoplasm"/>
    <property type="evidence" value="ECO:0007669"/>
    <property type="project" value="TreeGrafter"/>
</dbReference>
<dbReference type="InterPro" id="IPR050339">
    <property type="entry name" value="CC_SR_Kinase"/>
</dbReference>
<dbReference type="HOGENOM" id="CLU_001222_2_0_1"/>
<dbReference type="FunFam" id="1.10.510.10:FF:000821">
    <property type="entry name" value="Serine/threonine-protein kinase gcn2"/>
    <property type="match status" value="1"/>
</dbReference>
<dbReference type="Gene3D" id="3.40.50.800">
    <property type="entry name" value="Anticodon-binding domain"/>
    <property type="match status" value="1"/>
</dbReference>
<dbReference type="Gene3D" id="3.30.930.10">
    <property type="entry name" value="Bira Bifunctional Protein, Domain 2"/>
    <property type="match status" value="1"/>
</dbReference>
<dbReference type="InterPro" id="IPR016135">
    <property type="entry name" value="UBQ-conjugating_enzyme/RWD"/>
</dbReference>
<evidence type="ECO:0000256" key="12">
    <source>
        <dbReference type="PROSITE-ProRule" id="PRU10141"/>
    </source>
</evidence>
<keyword evidence="17" id="KW-1185">Reference proteome</keyword>
<comment type="catalytic activity">
    <reaction evidence="8">
        <text>L-threonyl-[protein] + ATP = O-phospho-L-threonyl-[protein] + ADP + H(+)</text>
        <dbReference type="Rhea" id="RHEA:46608"/>
        <dbReference type="Rhea" id="RHEA-COMP:11060"/>
        <dbReference type="Rhea" id="RHEA-COMP:11605"/>
        <dbReference type="ChEBI" id="CHEBI:15378"/>
        <dbReference type="ChEBI" id="CHEBI:30013"/>
        <dbReference type="ChEBI" id="CHEBI:30616"/>
        <dbReference type="ChEBI" id="CHEBI:61977"/>
        <dbReference type="ChEBI" id="CHEBI:456216"/>
        <dbReference type="EC" id="2.7.11.1"/>
    </reaction>
</comment>
<dbReference type="SMART" id="SM00220">
    <property type="entry name" value="S_TKc"/>
    <property type="match status" value="2"/>
</dbReference>
<dbReference type="FunFam" id="3.10.110.10:FF:000050">
    <property type="entry name" value="eIF-2-alpha kinase GCN2"/>
    <property type="match status" value="1"/>
</dbReference>
<dbReference type="Proteomes" id="UP000053259">
    <property type="component" value="Unassembled WGS sequence"/>
</dbReference>
<evidence type="ECO:0000256" key="9">
    <source>
        <dbReference type="ARBA" id="ARBA00048679"/>
    </source>
</evidence>
<feature type="domain" description="Protein kinase" evidence="14">
    <location>
        <begin position="569"/>
        <end position="953"/>
    </location>
</feature>
<dbReference type="Pfam" id="PF13393">
    <property type="entry name" value="tRNA-synt_His"/>
    <property type="match status" value="1"/>
</dbReference>
<evidence type="ECO:0000256" key="7">
    <source>
        <dbReference type="ARBA" id="ARBA00037982"/>
    </source>
</evidence>
<dbReference type="RefSeq" id="XP_016218926.1">
    <property type="nucleotide sequence ID" value="XM_016352669.1"/>
</dbReference>
<feature type="compositionally biased region" description="Basic residues" evidence="13">
    <location>
        <begin position="1"/>
        <end position="10"/>
    </location>
</feature>
<dbReference type="GO" id="GO:0005634">
    <property type="term" value="C:nucleus"/>
    <property type="evidence" value="ECO:0007669"/>
    <property type="project" value="TreeGrafter"/>
</dbReference>
<evidence type="ECO:0000313" key="17">
    <source>
        <dbReference type="Proteomes" id="UP000053259"/>
    </source>
</evidence>
<dbReference type="CDD" id="cd23823">
    <property type="entry name" value="RWD_GCN2"/>
    <property type="match status" value="1"/>
</dbReference>
<dbReference type="GO" id="GO:0004694">
    <property type="term" value="F:eukaryotic translation initiation factor 2alpha kinase activity"/>
    <property type="evidence" value="ECO:0007669"/>
    <property type="project" value="InterPro"/>
</dbReference>
<dbReference type="PROSITE" id="PS50908">
    <property type="entry name" value="RWD"/>
    <property type="match status" value="1"/>
</dbReference>
<evidence type="ECO:0000256" key="8">
    <source>
        <dbReference type="ARBA" id="ARBA00047899"/>
    </source>
</evidence>
<evidence type="ECO:0000256" key="1">
    <source>
        <dbReference type="ARBA" id="ARBA00012513"/>
    </source>
</evidence>
<evidence type="ECO:0000256" key="5">
    <source>
        <dbReference type="ARBA" id="ARBA00022777"/>
    </source>
</evidence>
<dbReference type="InParanoid" id="A0A0D1Z7Z4"/>
<dbReference type="OrthoDB" id="341578at2759"/>
<dbReference type="VEuPathDB" id="FungiDB:PV09_00006"/>
<accession>A0A0D1Z7Z4</accession>
<dbReference type="InterPro" id="IPR036621">
    <property type="entry name" value="Anticodon-bd_dom_sf"/>
</dbReference>
<dbReference type="CDD" id="cd14046">
    <property type="entry name" value="STKc_EIF2AK4_GCN2_rpt2"/>
    <property type="match status" value="1"/>
</dbReference>
<dbReference type="GeneID" id="27307979"/>
<keyword evidence="3" id="KW-0808">Transferase</keyword>
<evidence type="ECO:0000256" key="10">
    <source>
        <dbReference type="PIRSR" id="PIRSR000660-1"/>
    </source>
</evidence>
<dbReference type="EC" id="2.7.11.1" evidence="1"/>
<feature type="region of interest" description="Disordered" evidence="13">
    <location>
        <begin position="711"/>
        <end position="731"/>
    </location>
</feature>
<dbReference type="PROSITE" id="PS00107">
    <property type="entry name" value="PROTEIN_KINASE_ATP"/>
    <property type="match status" value="1"/>
</dbReference>
<dbReference type="SUPFAM" id="SSF54495">
    <property type="entry name" value="UBC-like"/>
    <property type="match status" value="1"/>
</dbReference>
<comment type="catalytic activity">
    <reaction evidence="9">
        <text>L-seryl-[protein] + ATP = O-phospho-L-seryl-[protein] + ADP + H(+)</text>
        <dbReference type="Rhea" id="RHEA:17989"/>
        <dbReference type="Rhea" id="RHEA-COMP:9863"/>
        <dbReference type="Rhea" id="RHEA-COMP:11604"/>
        <dbReference type="ChEBI" id="CHEBI:15378"/>
        <dbReference type="ChEBI" id="CHEBI:29999"/>
        <dbReference type="ChEBI" id="CHEBI:30616"/>
        <dbReference type="ChEBI" id="CHEBI:83421"/>
        <dbReference type="ChEBI" id="CHEBI:456216"/>
        <dbReference type="EC" id="2.7.11.1"/>
    </reaction>
</comment>
<keyword evidence="5" id="KW-0418">Kinase</keyword>
<dbReference type="InterPro" id="IPR041715">
    <property type="entry name" value="HisRS-like_core"/>
</dbReference>
<dbReference type="InterPro" id="IPR011009">
    <property type="entry name" value="Kinase-like_dom_sf"/>
</dbReference>
<feature type="region of interest" description="Disordered" evidence="13">
    <location>
        <begin position="1"/>
        <end position="34"/>
    </location>
</feature>
<dbReference type="EMBL" id="KN847529">
    <property type="protein sequence ID" value="KIW09057.1"/>
    <property type="molecule type" value="Genomic_DNA"/>
</dbReference>
<keyword evidence="4 11" id="KW-0547">Nucleotide-binding</keyword>
<dbReference type="InterPro" id="IPR017441">
    <property type="entry name" value="Protein_kinase_ATP_BS"/>
</dbReference>
<organism evidence="16 17">
    <name type="scientific">Verruconis gallopava</name>
    <dbReference type="NCBI Taxonomy" id="253628"/>
    <lineage>
        <taxon>Eukaryota</taxon>
        <taxon>Fungi</taxon>
        <taxon>Dikarya</taxon>
        <taxon>Ascomycota</taxon>
        <taxon>Pezizomycotina</taxon>
        <taxon>Dothideomycetes</taxon>
        <taxon>Pleosporomycetidae</taxon>
        <taxon>Venturiales</taxon>
        <taxon>Sympoventuriaceae</taxon>
        <taxon>Verruconis</taxon>
    </lineage>
</organism>
<dbReference type="InterPro" id="IPR000719">
    <property type="entry name" value="Prot_kinase_dom"/>
</dbReference>
<feature type="region of interest" description="Disordered" evidence="13">
    <location>
        <begin position="163"/>
        <end position="203"/>
    </location>
</feature>
<dbReference type="SUPFAM" id="SSF56112">
    <property type="entry name" value="Protein kinase-like (PK-like)"/>
    <property type="match status" value="2"/>
</dbReference>
<keyword evidence="2" id="KW-0723">Serine/threonine-protein kinase</keyword>
<dbReference type="CDD" id="cd14012">
    <property type="entry name" value="PK_eIF2AK_GCN2_rpt1"/>
    <property type="match status" value="1"/>
</dbReference>
<dbReference type="SUPFAM" id="SSF52954">
    <property type="entry name" value="Class II aaRS ABD-related"/>
    <property type="match status" value="1"/>
</dbReference>
<evidence type="ECO:0000259" key="14">
    <source>
        <dbReference type="PROSITE" id="PS50011"/>
    </source>
</evidence>
<dbReference type="Gene3D" id="3.30.200.20">
    <property type="entry name" value="Phosphorylase Kinase, domain 1"/>
    <property type="match status" value="1"/>
</dbReference>
<sequence length="1603" mass="180691">MAPKAAKNKNKQNGTKQSPVAAESEGLPAGTTDYAQQQNDEIEVLRSIYMDDFCEVETKTAWANKQSDKAFKLRLRPMMHSDVEVAITLSVCLTATYPRSLPTLKFLDVVNIRPSTLGKLEEFIKNRPKQLLGEVMIYELASSIQDMLEDEAQFKAQGNAMPSLEEQRVAQEAATTQLAKQQEEEARQRQQQAQAEEDRMLRRMVEDEMNRRRELRKKMRPVYATHSVATGNSIATVELDRTVSYQAANTSLEFTAVTAPVPLSAGPLTEVSTVQPVIRAEGPEKSCLLVVKQLSLEFSSNVDKKKILALEDELETLRKINHTNVAQILDFRVDFGDKWSIMVLMEFARKGSLGEQLVMIGALPPARVRIWLVELLEALDHLHRNGIVHKRIHPNNVLLVQPSHTSPLQVRLADVSFQAALYDIKAGCTQKPSVSSFSAYWNPPETNDKTRKTDIWELGIVFLQMLFGLDTPRKYSSPNALIENLSLSNPLEDLIRKFFRTDAKRRPTAFDLIPSEFLRTDAEIYADAVSPAQSRHGSMILTQVPSQQRLRRGSSGYFGAMYSRYAQEWIEIGRLGRGGFGEVVKARNKMDGGIYAIKKIKQKTGSKLSEVLSEVMLLSRLNHPYVVRYYTAWPEEDFSDIANSEDSATIATTTDDGINSTEQIHGNTSIDIGQSRTGDLDFISSGFPKIQFGAESDDDSEDDFFERDDDASAEDIGEDYPKSSNSFADRDPLALRRTSSSRNVRSVASTLYIQMEYCERQTLRDLIRKEMDDEEIWRLFRQIVEGLVHIHGHGIIHRDLKPDNIFIDLAGNPKIGDFGLATSGQYQLADKTTSSGRQTGGDMTRSIGTTYYVAPELRSNASGAYNDKVDMYSLGIIFFEMNVPLKTAMERDKAIRSIREREHNLPSILETPEKAIQGSIILSLVSHKPSERPSSSELLSSGKIPLKIEDETIRRALEGLSDPTSPYYHQLMTALFSQTASKQIKDYTWDLGTMTGMHDANENMLLMRNLVKDHLISIFQRHGAVETQRQQILPRSAHYANNNVVQLLDASGTLVQLPYDLILPHARAIARKYPATDKSFAFGNVFRETVIGGAPQTSGEVDFDIVSHDALDLALKEAEVIKVLDEILEEFPGIAVAPMCFHLNHADLLELIMDFCRISIPQRQAVKEQISKLNILDFDWVKIRNELRSPALAVSSTSLDSMSRFDFRDTPDKAISKINAIFEGTVYADRAKASLKHIRDVVGYLQDFGVRHKIFISPLSAINEKFYSGGLLFQCLFDRKKRAVLAAGGRYDRLIEEHKPKVQGMFTGCHAVGFNLSWDRLVVAMDKLLNSKSKATSFLKRDKAPELTTAWKTRRCDVLVAAFDDVVLRTAGLRVLSELWANNISAELATNAHTLEEIMSKHRDDSHGWIVIIKPDSVAGGRPDLRVRTAATREDIEVKAENLVSHLLSELRERDSAEGKGRYHRRQLAHASEQLTTTSNRRQNVQVLVSQHRSKKSNKWNIIEAVQSRAQELLSSYSNSPIAAVETRDDILEMVRATRLSDPESWRKVVHSVPVNERDYVQQIHQLLDGFRREWQENTLEKSRTAFLSNFRTGYVMLYDLGL</sequence>
<dbReference type="GO" id="GO:0009893">
    <property type="term" value="P:positive regulation of metabolic process"/>
    <property type="evidence" value="ECO:0007669"/>
    <property type="project" value="UniProtKB-ARBA"/>
</dbReference>
<evidence type="ECO:0000256" key="11">
    <source>
        <dbReference type="PIRSR" id="PIRSR000660-2"/>
    </source>
</evidence>
<feature type="active site" description="Proton acceptor" evidence="10">
    <location>
        <position position="799"/>
    </location>
</feature>
<feature type="binding site" evidence="12">
    <location>
        <position position="599"/>
    </location>
    <ligand>
        <name>ATP</name>
        <dbReference type="ChEBI" id="CHEBI:30616"/>
    </ligand>
</feature>
<evidence type="ECO:0000259" key="15">
    <source>
        <dbReference type="PROSITE" id="PS50908"/>
    </source>
</evidence>
<dbReference type="FunFam" id="3.30.930.10:FF:000074">
    <property type="entry name" value="Serine/threonine-protein kinase gcn2"/>
    <property type="match status" value="1"/>
</dbReference>
<evidence type="ECO:0000256" key="4">
    <source>
        <dbReference type="ARBA" id="ARBA00022741"/>
    </source>
</evidence>
<reference evidence="16 17" key="1">
    <citation type="submission" date="2015-01" db="EMBL/GenBank/DDBJ databases">
        <title>The Genome Sequence of Ochroconis gallopava CBS43764.</title>
        <authorList>
            <consortium name="The Broad Institute Genomics Platform"/>
            <person name="Cuomo C."/>
            <person name="de Hoog S."/>
            <person name="Gorbushina A."/>
            <person name="Stielow B."/>
            <person name="Teixiera M."/>
            <person name="Abouelleil A."/>
            <person name="Chapman S.B."/>
            <person name="Priest M."/>
            <person name="Young S.K."/>
            <person name="Wortman J."/>
            <person name="Nusbaum C."/>
            <person name="Birren B."/>
        </authorList>
    </citation>
    <scope>NUCLEOTIDE SEQUENCE [LARGE SCALE GENOMIC DNA]</scope>
    <source>
        <strain evidence="16 17">CBS 43764</strain>
    </source>
</reference>
<comment type="similarity">
    <text evidence="7">Belongs to the protein kinase superfamily. Ser/Thr protein kinase family. GCN2 subfamily.</text>
</comment>
<dbReference type="Gene3D" id="1.10.510.10">
    <property type="entry name" value="Transferase(Phosphotransferase) domain 1"/>
    <property type="match status" value="2"/>
</dbReference>
<dbReference type="FunCoup" id="A0A0D1Z7Z4">
    <property type="interactions" value="827"/>
</dbReference>
<feature type="domain" description="Protein kinase" evidence="14">
    <location>
        <begin position="257"/>
        <end position="518"/>
    </location>
</feature>
<dbReference type="FunFam" id="3.30.200.20:FF:000379">
    <property type="entry name" value="eIF-2-alpha kinase GCN2"/>
    <property type="match status" value="1"/>
</dbReference>
<dbReference type="PROSITE" id="PS50011">
    <property type="entry name" value="PROTEIN_KINASE_DOM"/>
    <property type="match status" value="2"/>
</dbReference>
<dbReference type="GO" id="GO:0005524">
    <property type="term" value="F:ATP binding"/>
    <property type="evidence" value="ECO:0007669"/>
    <property type="project" value="UniProtKB-UniRule"/>
</dbReference>
<dbReference type="InterPro" id="IPR006575">
    <property type="entry name" value="RWD_dom"/>
</dbReference>
<dbReference type="InterPro" id="IPR024435">
    <property type="entry name" value="HisRS-related_dom"/>
</dbReference>
<gene>
    <name evidence="16" type="ORF">PV09_00006</name>
</gene>
<feature type="binding site" evidence="11">
    <location>
        <position position="598"/>
    </location>
    <ligand>
        <name>ATP</name>
        <dbReference type="ChEBI" id="CHEBI:30616"/>
    </ligand>
</feature>
<evidence type="ECO:0000256" key="6">
    <source>
        <dbReference type="ARBA" id="ARBA00022840"/>
    </source>
</evidence>
<evidence type="ECO:0000256" key="3">
    <source>
        <dbReference type="ARBA" id="ARBA00022679"/>
    </source>
</evidence>
<dbReference type="Pfam" id="PF12745">
    <property type="entry name" value="HGTP_anticodon2"/>
    <property type="match status" value="1"/>
</dbReference>